<dbReference type="PANTHER" id="PTHR42643">
    <property type="entry name" value="IONOTROPIC RECEPTOR 20A-RELATED"/>
    <property type="match status" value="1"/>
</dbReference>
<dbReference type="InterPro" id="IPR052192">
    <property type="entry name" value="Insect_Ionotropic_Sensory_Rcpt"/>
</dbReference>
<name>A0A834MJT2_RHYFE</name>
<dbReference type="Proteomes" id="UP000625711">
    <property type="component" value="Unassembled WGS sequence"/>
</dbReference>
<evidence type="ECO:0000313" key="9">
    <source>
        <dbReference type="EMBL" id="KAF7285046.1"/>
    </source>
</evidence>
<keyword evidence="10" id="KW-1185">Reference proteome</keyword>
<dbReference type="PANTHER" id="PTHR42643:SF33">
    <property type="entry name" value="GLUTAMATE RECEPTOR 2-LIKE PROTEIN"/>
    <property type="match status" value="1"/>
</dbReference>
<feature type="transmembrane region" description="Helical" evidence="8">
    <location>
        <begin position="327"/>
        <end position="348"/>
    </location>
</feature>
<keyword evidence="3 8" id="KW-0812">Transmembrane</keyword>
<dbReference type="GO" id="GO:0005886">
    <property type="term" value="C:plasma membrane"/>
    <property type="evidence" value="ECO:0007669"/>
    <property type="project" value="UniProtKB-SubCell"/>
</dbReference>
<dbReference type="SUPFAM" id="SSF53850">
    <property type="entry name" value="Periplasmic binding protein-like II"/>
    <property type="match status" value="1"/>
</dbReference>
<keyword evidence="2" id="KW-1003">Cell membrane</keyword>
<evidence type="ECO:0000256" key="5">
    <source>
        <dbReference type="ARBA" id="ARBA00023136"/>
    </source>
</evidence>
<keyword evidence="5 8" id="KW-0472">Membrane</keyword>
<evidence type="ECO:0000256" key="4">
    <source>
        <dbReference type="ARBA" id="ARBA00022989"/>
    </source>
</evidence>
<proteinExistence type="predicted"/>
<keyword evidence="6" id="KW-0675">Receptor</keyword>
<accession>A0A834MJT2</accession>
<evidence type="ECO:0008006" key="11">
    <source>
        <dbReference type="Google" id="ProtNLM"/>
    </source>
</evidence>
<sequence length="562" mass="65507">MTKLENVFMLKSYYTSILISEVTCNFDVLYEQNYQSRLIGFPHIWITFGNINQLIQYNFYIPINALFLNANYDNQSRAIMLKYLYKFNKRFEGYMFHDVGTWTSGTPFQWNEFIVTRNRSNFLKEPLTVSYVVTNVKLYKNLEDYRNTFIDSWSKVSNQCFKFISDLYNITHKQLFRPDWSVASIQDSKVPGMYGDVVRGEADSCGTSTFTPKERHVYFRYIYFPLKELGRSAYFQAPPLAYYSNLFFLPFEKTVWMTFGMLVILCCIASKIAFDYEQKLTDNLIQNEDDAIISPSWWDVILMQIAVICQMDMYYQPKNLSGKMAAFIILILSTFLFTAFSARIVLLLQSHTDDIKNMDDLVSAKYVIVLQDTPFNKFFVMVPSFRSNERLRKGFAEETLKKTPGNSYYLSTTEGLKLVRDTYTAFQGEHSSAHYVIGKTFSPAQTCALRTVEPFFKQDVTYLCCNRNTSYYEHFLVGFKRLIDAGIQSRERKRGFIPKPACRGGGSTYVRVGVVECYFAYLAFGIGICLALTFFCLELGTSYYLKHRKFEIIKVRPHDDKF</sequence>
<comment type="caution">
    <text evidence="9">The sequence shown here is derived from an EMBL/GenBank/DDBJ whole genome shotgun (WGS) entry which is preliminary data.</text>
</comment>
<feature type="transmembrane region" description="Helical" evidence="8">
    <location>
        <begin position="518"/>
        <end position="545"/>
    </location>
</feature>
<keyword evidence="7" id="KW-0325">Glycoprotein</keyword>
<evidence type="ECO:0000313" key="10">
    <source>
        <dbReference type="Proteomes" id="UP000625711"/>
    </source>
</evidence>
<feature type="transmembrane region" description="Helical" evidence="8">
    <location>
        <begin position="255"/>
        <end position="276"/>
    </location>
</feature>
<dbReference type="AlphaFoldDB" id="A0A834MJT2"/>
<dbReference type="Gene3D" id="1.10.287.70">
    <property type="match status" value="1"/>
</dbReference>
<organism evidence="9 10">
    <name type="scientific">Rhynchophorus ferrugineus</name>
    <name type="common">Red palm weevil</name>
    <name type="synonym">Curculio ferrugineus</name>
    <dbReference type="NCBI Taxonomy" id="354439"/>
    <lineage>
        <taxon>Eukaryota</taxon>
        <taxon>Metazoa</taxon>
        <taxon>Ecdysozoa</taxon>
        <taxon>Arthropoda</taxon>
        <taxon>Hexapoda</taxon>
        <taxon>Insecta</taxon>
        <taxon>Pterygota</taxon>
        <taxon>Neoptera</taxon>
        <taxon>Endopterygota</taxon>
        <taxon>Coleoptera</taxon>
        <taxon>Polyphaga</taxon>
        <taxon>Cucujiformia</taxon>
        <taxon>Curculionidae</taxon>
        <taxon>Dryophthorinae</taxon>
        <taxon>Rhynchophorus</taxon>
    </lineage>
</organism>
<dbReference type="EMBL" id="JAACXV010000062">
    <property type="protein sequence ID" value="KAF7285046.1"/>
    <property type="molecule type" value="Genomic_DNA"/>
</dbReference>
<dbReference type="OrthoDB" id="6117597at2759"/>
<evidence type="ECO:0000256" key="3">
    <source>
        <dbReference type="ARBA" id="ARBA00022692"/>
    </source>
</evidence>
<evidence type="ECO:0000256" key="8">
    <source>
        <dbReference type="SAM" id="Phobius"/>
    </source>
</evidence>
<gene>
    <name evidence="9" type="ORF">GWI33_012351</name>
</gene>
<evidence type="ECO:0000256" key="6">
    <source>
        <dbReference type="ARBA" id="ARBA00023170"/>
    </source>
</evidence>
<feature type="transmembrane region" description="Helical" evidence="8">
    <location>
        <begin position="296"/>
        <end position="315"/>
    </location>
</feature>
<comment type="subcellular location">
    <subcellularLocation>
        <location evidence="1">Cell membrane</location>
        <topology evidence="1">Multi-pass membrane protein</topology>
    </subcellularLocation>
</comment>
<evidence type="ECO:0000256" key="7">
    <source>
        <dbReference type="ARBA" id="ARBA00023180"/>
    </source>
</evidence>
<evidence type="ECO:0000256" key="2">
    <source>
        <dbReference type="ARBA" id="ARBA00022475"/>
    </source>
</evidence>
<reference evidence="9" key="1">
    <citation type="submission" date="2020-08" db="EMBL/GenBank/DDBJ databases">
        <title>Genome sequencing and assembly of the red palm weevil Rhynchophorus ferrugineus.</title>
        <authorList>
            <person name="Dias G.B."/>
            <person name="Bergman C.M."/>
            <person name="Manee M."/>
        </authorList>
    </citation>
    <scope>NUCLEOTIDE SEQUENCE</scope>
    <source>
        <strain evidence="9">AA-2017</strain>
        <tissue evidence="9">Whole larva</tissue>
    </source>
</reference>
<evidence type="ECO:0000256" key="1">
    <source>
        <dbReference type="ARBA" id="ARBA00004651"/>
    </source>
</evidence>
<keyword evidence="4 8" id="KW-1133">Transmembrane helix</keyword>
<protein>
    <recommendedName>
        <fullName evidence="11">Ionotropic receptor</fullName>
    </recommendedName>
</protein>